<protein>
    <submittedName>
        <fullName evidence="1">Uncharacterized protein</fullName>
    </submittedName>
</protein>
<dbReference type="Proteomes" id="UP000316882">
    <property type="component" value="Unassembled WGS sequence"/>
</dbReference>
<proteinExistence type="predicted"/>
<sequence length="65" mass="7536">MQKALSMRYSHHRSLPAGDFINVLYRLACFEPELWEKSIDTTPKNNYSIIRNGYSYPEQAEGLAL</sequence>
<accession>A0A4Y3PCR3</accession>
<comment type="caution">
    <text evidence="1">The sequence shown here is derived from an EMBL/GenBank/DDBJ whole genome shotgun (WGS) entry which is preliminary data.</text>
</comment>
<evidence type="ECO:0000313" key="2">
    <source>
        <dbReference type="Proteomes" id="UP000316882"/>
    </source>
</evidence>
<gene>
    <name evidence="1" type="ORF">BPA01_09530</name>
</gene>
<name>A0A4Y3PCR3_BREPA</name>
<reference evidence="1 2" key="1">
    <citation type="submission" date="2019-06" db="EMBL/GenBank/DDBJ databases">
        <title>Whole genome shotgun sequence of Brevibacillus parabrevis NBRC 12334.</title>
        <authorList>
            <person name="Hosoyama A."/>
            <person name="Uohara A."/>
            <person name="Ohji S."/>
            <person name="Ichikawa N."/>
        </authorList>
    </citation>
    <scope>NUCLEOTIDE SEQUENCE [LARGE SCALE GENOMIC DNA]</scope>
    <source>
        <strain evidence="1 2">NBRC 12334</strain>
    </source>
</reference>
<keyword evidence="2" id="KW-1185">Reference proteome</keyword>
<organism evidence="1 2">
    <name type="scientific">Brevibacillus parabrevis</name>
    <dbReference type="NCBI Taxonomy" id="54914"/>
    <lineage>
        <taxon>Bacteria</taxon>
        <taxon>Bacillati</taxon>
        <taxon>Bacillota</taxon>
        <taxon>Bacilli</taxon>
        <taxon>Bacillales</taxon>
        <taxon>Paenibacillaceae</taxon>
        <taxon>Brevibacillus</taxon>
    </lineage>
</organism>
<dbReference type="AlphaFoldDB" id="A0A4Y3PCR3"/>
<evidence type="ECO:0000313" key="1">
    <source>
        <dbReference type="EMBL" id="GEB31373.1"/>
    </source>
</evidence>
<dbReference type="EMBL" id="BJMH01000003">
    <property type="protein sequence ID" value="GEB31373.1"/>
    <property type="molecule type" value="Genomic_DNA"/>
</dbReference>